<keyword evidence="3" id="KW-1185">Reference proteome</keyword>
<gene>
    <name evidence="2" type="ORF">IV203_013639</name>
</gene>
<dbReference type="AlphaFoldDB" id="A0A9K3M5Y9"/>
<dbReference type="EMBL" id="JAGRRH010000001">
    <property type="protein sequence ID" value="KAG7374544.1"/>
    <property type="molecule type" value="Genomic_DNA"/>
</dbReference>
<proteinExistence type="predicted"/>
<sequence length="887" mass="101688">MYMVGFVDDSANCINDFTNSFQKVENLLHKGQQDTQTWNDLLDSSGGALEVRKCMFHLAHYQFTPRGAPVLQSFATDQLSVKVQEPGPHGTTVPIKYLRPTTSRKTLGCYKSPAGGYKQSLQAITENAIAKARQVELTLKHLRTPLGTNDHLRIALEQQEGLTWTVLSSMAKQPSHPVQAPNLKSHNTARTVHIPGTNGNAHATYGVTHKRALFTAPWESGCTLTRNCAEYGHTTTIQPRNDYLSVHQRVIASTGHYGFYVPRRQHNVLEESRPPTPACFQDFLDSQPDWSRDMLGNLESKLSYEEIASKLRESQHHPSSACDGSVANNQGTFGWSMNLKNGTTIIEGSGPAYGSPMDSYRAKAYGKCSILQFLFLLKEYYDLTLAPMQVYCDNEALVKNVNKAREQSRPQFPNDALKASWDVLQAVVRLVKLLPQITFHHIKGHQDTQVALDKLSRPAKLNVQADKLAGSYQRLSSHKNIQAPMIEGTNCHLIYDGQTVASKHRKHIRDHCRTKELKTYIKQKTGMSEAAFADIDWQSHERSVNTFKDGPHIFLVKFLHGWLPVGKLVSRYNPVKYPSACPSCDEPVEDSKHFLTCPNPEHCKWHAALKTSLRHRCESVDSDPALLDLLLWGLNHWLQGTPIPAHRVPERIAHLLHSQTTIGRDNFLLGRWSRHWTTLQLQYLQRNHIEVKKKNHGLSWSSNIIRLMWDHCYKEWKTRNSTRHGKDAEDKAQRRLETAHRSIRDLYDLKPRCSLQAQRHYFYPTVEDHFRRDTDARSLENWLETYQPMIMQNIRHRRNNSDRRLRQIDDVFHLIRTVPPRDPTPTMAPRQRTPTLTTRPITTYFPPHRITSHQPPQQEQPPHQTTRQPQHPNHHNTNRQTNIHTNA</sequence>
<reference evidence="2" key="1">
    <citation type="journal article" date="2021" name="Sci. Rep.">
        <title>Diploid genomic architecture of Nitzschia inconspicua, an elite biomass production diatom.</title>
        <authorList>
            <person name="Oliver A."/>
            <person name="Podell S."/>
            <person name="Pinowska A."/>
            <person name="Traller J.C."/>
            <person name="Smith S.R."/>
            <person name="McClure R."/>
            <person name="Beliaev A."/>
            <person name="Bohutskyi P."/>
            <person name="Hill E.A."/>
            <person name="Rabines A."/>
            <person name="Zheng H."/>
            <person name="Allen L.Z."/>
            <person name="Kuo A."/>
            <person name="Grigoriev I.V."/>
            <person name="Allen A.E."/>
            <person name="Hazlebeck D."/>
            <person name="Allen E.E."/>
        </authorList>
    </citation>
    <scope>NUCLEOTIDE SEQUENCE</scope>
    <source>
        <strain evidence="2">Hildebrandi</strain>
    </source>
</reference>
<organism evidence="2 3">
    <name type="scientific">Nitzschia inconspicua</name>
    <dbReference type="NCBI Taxonomy" id="303405"/>
    <lineage>
        <taxon>Eukaryota</taxon>
        <taxon>Sar</taxon>
        <taxon>Stramenopiles</taxon>
        <taxon>Ochrophyta</taxon>
        <taxon>Bacillariophyta</taxon>
        <taxon>Bacillariophyceae</taxon>
        <taxon>Bacillariophycidae</taxon>
        <taxon>Bacillariales</taxon>
        <taxon>Bacillariaceae</taxon>
        <taxon>Nitzschia</taxon>
    </lineage>
</organism>
<evidence type="ECO:0000313" key="3">
    <source>
        <dbReference type="Proteomes" id="UP000693970"/>
    </source>
</evidence>
<protein>
    <recommendedName>
        <fullName evidence="4">RNase H type-1 domain-containing protein</fullName>
    </recommendedName>
</protein>
<comment type="caution">
    <text evidence="2">The sequence shown here is derived from an EMBL/GenBank/DDBJ whole genome shotgun (WGS) entry which is preliminary data.</text>
</comment>
<dbReference type="Proteomes" id="UP000693970">
    <property type="component" value="Unassembled WGS sequence"/>
</dbReference>
<evidence type="ECO:0000256" key="1">
    <source>
        <dbReference type="SAM" id="MobiDB-lite"/>
    </source>
</evidence>
<evidence type="ECO:0008006" key="4">
    <source>
        <dbReference type="Google" id="ProtNLM"/>
    </source>
</evidence>
<evidence type="ECO:0000313" key="2">
    <source>
        <dbReference type="EMBL" id="KAG7374544.1"/>
    </source>
</evidence>
<feature type="region of interest" description="Disordered" evidence="1">
    <location>
        <begin position="817"/>
        <end position="887"/>
    </location>
</feature>
<accession>A0A9K3M5Y9</accession>
<feature type="compositionally biased region" description="Low complexity" evidence="1">
    <location>
        <begin position="853"/>
        <end position="871"/>
    </location>
</feature>
<feature type="compositionally biased region" description="Low complexity" evidence="1">
    <location>
        <begin position="829"/>
        <end position="843"/>
    </location>
</feature>
<feature type="compositionally biased region" description="Polar residues" evidence="1">
    <location>
        <begin position="878"/>
        <end position="887"/>
    </location>
</feature>
<name>A0A9K3M5Y9_9STRA</name>
<reference evidence="2" key="2">
    <citation type="submission" date="2021-04" db="EMBL/GenBank/DDBJ databases">
        <authorList>
            <person name="Podell S."/>
        </authorList>
    </citation>
    <scope>NUCLEOTIDE SEQUENCE</scope>
    <source>
        <strain evidence="2">Hildebrandi</strain>
    </source>
</reference>